<comment type="similarity">
    <text evidence="1">Belongs to the ATP-dependent AMP-binding enzyme family.</text>
</comment>
<evidence type="ECO:0000313" key="7">
    <source>
        <dbReference type="Proteomes" id="UP001589700"/>
    </source>
</evidence>
<dbReference type="PANTHER" id="PTHR43201">
    <property type="entry name" value="ACYL-COA SYNTHETASE"/>
    <property type="match status" value="1"/>
</dbReference>
<dbReference type="InterPro" id="IPR000873">
    <property type="entry name" value="AMP-dep_synth/lig_dom"/>
</dbReference>
<evidence type="ECO:0000256" key="3">
    <source>
        <dbReference type="SAM" id="MobiDB-lite"/>
    </source>
</evidence>
<dbReference type="InterPro" id="IPR045851">
    <property type="entry name" value="AMP-bd_C_sf"/>
</dbReference>
<accession>A0ABV5JNT2</accession>
<reference evidence="6 7" key="1">
    <citation type="submission" date="2024-09" db="EMBL/GenBank/DDBJ databases">
        <authorList>
            <person name="Sun Q."/>
            <person name="Mori K."/>
        </authorList>
    </citation>
    <scope>NUCLEOTIDE SEQUENCE [LARGE SCALE GENOMIC DNA]</scope>
    <source>
        <strain evidence="6 7">CCM 7659</strain>
    </source>
</reference>
<dbReference type="InterPro" id="IPR042099">
    <property type="entry name" value="ANL_N_sf"/>
</dbReference>
<dbReference type="Pfam" id="PF13193">
    <property type="entry name" value="AMP-binding_C"/>
    <property type="match status" value="1"/>
</dbReference>
<name>A0ABV5JNT2_9ACTN</name>
<comment type="caution">
    <text evidence="6">The sequence shown here is derived from an EMBL/GenBank/DDBJ whole genome shotgun (WGS) entry which is preliminary data.</text>
</comment>
<dbReference type="Gene3D" id="3.40.50.12780">
    <property type="entry name" value="N-terminal domain of ligase-like"/>
    <property type="match status" value="1"/>
</dbReference>
<keyword evidence="7" id="KW-1185">Reference proteome</keyword>
<dbReference type="Proteomes" id="UP001589700">
    <property type="component" value="Unassembled WGS sequence"/>
</dbReference>
<evidence type="ECO:0000256" key="2">
    <source>
        <dbReference type="ARBA" id="ARBA00022598"/>
    </source>
</evidence>
<sequence length="510" mass="55704">MTTKATTTTTTTTPTPEEGFPLAAIPGYYAKDRGNDVVARADGTTLTWRGLHERSSAVARGLIERGAEPGRIVTLLIPNSTDLIVATFACYKAGATPQVLSPTMTPSELQAIIELGDPVVVVELDEREPRDRVPGGRADTVTLAALAEGQSEADLEETRVPTSWKAPTSGGSTGRPKIILSGRPGVTSSFDPSFWRINPGEQVLITAPMHHNAPYSTALSAIFGGGTVTMLRRFDAERTLAEIDAVGATWVYLVPTMMRRIWALPADVRASYSLASVQSFWHCAEPCPAWLKRNWIEWLGAERIWELYAGTEAEAGCTIRGDEWLEHPGSVGKVTWGEIRLVDCDGAEVTEPGASGEIFTRVPQGNPATYRYIGAEPNELDGWSSLGDMGRFDADGYLYLHDRRGDMVTVGGMNVYPAEIEAALIEHPDVQTTAVIGLPDEDMGNRLHAIVQPRDGSLVREDELREYLTERLSRQKVPRSIELVSHSLRDDAGKIRRSALRAERLEGEAR</sequence>
<protein>
    <submittedName>
        <fullName evidence="6">AMP-binding protein</fullName>
    </submittedName>
</protein>
<keyword evidence="2" id="KW-0436">Ligase</keyword>
<feature type="region of interest" description="Disordered" evidence="3">
    <location>
        <begin position="147"/>
        <end position="178"/>
    </location>
</feature>
<dbReference type="RefSeq" id="WP_182631621.1">
    <property type="nucleotide sequence ID" value="NZ_JAALDM010000067.1"/>
</dbReference>
<dbReference type="EMBL" id="JBHMDY010000004">
    <property type="protein sequence ID" value="MFB9259367.1"/>
    <property type="molecule type" value="Genomic_DNA"/>
</dbReference>
<feature type="domain" description="AMP-dependent synthetase/ligase" evidence="4">
    <location>
        <begin position="32"/>
        <end position="364"/>
    </location>
</feature>
<proteinExistence type="inferred from homology"/>
<feature type="domain" description="AMP-binding enzyme C-terminal" evidence="5">
    <location>
        <begin position="419"/>
        <end position="486"/>
    </location>
</feature>
<evidence type="ECO:0000259" key="5">
    <source>
        <dbReference type="Pfam" id="PF13193"/>
    </source>
</evidence>
<organism evidence="6 7">
    <name type="scientific">Dietzia aerolata</name>
    <dbReference type="NCBI Taxonomy" id="595984"/>
    <lineage>
        <taxon>Bacteria</taxon>
        <taxon>Bacillati</taxon>
        <taxon>Actinomycetota</taxon>
        <taxon>Actinomycetes</taxon>
        <taxon>Mycobacteriales</taxon>
        <taxon>Dietziaceae</taxon>
        <taxon>Dietzia</taxon>
    </lineage>
</organism>
<feature type="region of interest" description="Disordered" evidence="3">
    <location>
        <begin position="1"/>
        <end position="20"/>
    </location>
</feature>
<gene>
    <name evidence="6" type="ORF">ACFFVD_06080</name>
</gene>
<dbReference type="Pfam" id="PF00501">
    <property type="entry name" value="AMP-binding"/>
    <property type="match status" value="1"/>
</dbReference>
<feature type="compositionally biased region" description="Low complexity" evidence="3">
    <location>
        <begin position="1"/>
        <end position="15"/>
    </location>
</feature>
<evidence type="ECO:0000313" key="6">
    <source>
        <dbReference type="EMBL" id="MFB9259367.1"/>
    </source>
</evidence>
<dbReference type="Gene3D" id="3.30.300.30">
    <property type="match status" value="1"/>
</dbReference>
<evidence type="ECO:0000256" key="1">
    <source>
        <dbReference type="ARBA" id="ARBA00006432"/>
    </source>
</evidence>
<dbReference type="PANTHER" id="PTHR43201:SF5">
    <property type="entry name" value="MEDIUM-CHAIN ACYL-COA LIGASE ACSF2, MITOCHONDRIAL"/>
    <property type="match status" value="1"/>
</dbReference>
<dbReference type="InterPro" id="IPR025110">
    <property type="entry name" value="AMP-bd_C"/>
</dbReference>
<dbReference type="SUPFAM" id="SSF56801">
    <property type="entry name" value="Acetyl-CoA synthetase-like"/>
    <property type="match status" value="1"/>
</dbReference>
<evidence type="ECO:0000259" key="4">
    <source>
        <dbReference type="Pfam" id="PF00501"/>
    </source>
</evidence>